<dbReference type="SUPFAM" id="SSF75169">
    <property type="entry name" value="DsrEFH-like"/>
    <property type="match status" value="1"/>
</dbReference>
<dbReference type="Gene3D" id="3.40.1260.10">
    <property type="entry name" value="DsrEFH-like"/>
    <property type="match status" value="1"/>
</dbReference>
<dbReference type="Pfam" id="PF02635">
    <property type="entry name" value="DsrE"/>
    <property type="match status" value="1"/>
</dbReference>
<sequence>MTHQVVFHIDDLAKWQHALGNVANLITFGQATNQDYQIVVLVNGDAILGYLENQLRATIAELTSQAVQFHACQNAMNSHSVKKDQLPAHVKIVPAGVADLISLQEAGYAYIKP</sequence>
<comment type="caution">
    <text evidence="1">The sequence shown here is derived from an EMBL/GenBank/DDBJ whole genome shotgun (WGS) entry which is preliminary data.</text>
</comment>
<evidence type="ECO:0000313" key="1">
    <source>
        <dbReference type="EMBL" id="GHP14853.1"/>
    </source>
</evidence>
<dbReference type="InterPro" id="IPR027396">
    <property type="entry name" value="DsrEFH-like"/>
</dbReference>
<organism evidence="1 2">
    <name type="scientific">Lentilactobacillus fungorum</name>
    <dbReference type="NCBI Taxonomy" id="2201250"/>
    <lineage>
        <taxon>Bacteria</taxon>
        <taxon>Bacillati</taxon>
        <taxon>Bacillota</taxon>
        <taxon>Bacilli</taxon>
        <taxon>Lactobacillales</taxon>
        <taxon>Lactobacillaceae</taxon>
        <taxon>Lentilactobacillus</taxon>
    </lineage>
</organism>
<dbReference type="RefSeq" id="WP_203630827.1">
    <property type="nucleotide sequence ID" value="NZ_BNJR01000017.1"/>
</dbReference>
<reference evidence="1 2" key="1">
    <citation type="journal article" date="2021" name="Int. J. Syst. Evol. Microbiol.">
        <title>Lentilactobacillus fungorum sp. nov., isolated from spent mushroom substrates.</title>
        <authorList>
            <person name="Tohno M."/>
            <person name="Tanizawa Y."/>
            <person name="Kojima Y."/>
            <person name="Sakamoto M."/>
            <person name="Ohkuma M."/>
            <person name="Kobayashi H."/>
        </authorList>
    </citation>
    <scope>NUCLEOTIDE SEQUENCE [LARGE SCALE GENOMIC DNA]</scope>
    <source>
        <strain evidence="1 2">YK48G</strain>
    </source>
</reference>
<name>A0ABQ3W0Y7_9LACO</name>
<dbReference type="Proteomes" id="UP000604765">
    <property type="component" value="Unassembled WGS sequence"/>
</dbReference>
<accession>A0ABQ3W0Y7</accession>
<dbReference type="EMBL" id="BNJR01000017">
    <property type="protein sequence ID" value="GHP14853.1"/>
    <property type="molecule type" value="Genomic_DNA"/>
</dbReference>
<dbReference type="InterPro" id="IPR003787">
    <property type="entry name" value="Sulphur_relay_DsrE/F-like"/>
</dbReference>
<dbReference type="PANTHER" id="PTHR37691:SF1">
    <property type="entry name" value="BLR3518 PROTEIN"/>
    <property type="match status" value="1"/>
</dbReference>
<keyword evidence="2" id="KW-1185">Reference proteome</keyword>
<dbReference type="PANTHER" id="PTHR37691">
    <property type="entry name" value="BLR3518 PROTEIN"/>
    <property type="match status" value="1"/>
</dbReference>
<gene>
    <name evidence="1" type="ORF">YK48G_22780</name>
</gene>
<protein>
    <submittedName>
        <fullName evidence="1">Sulfur reduction protein DsrE</fullName>
    </submittedName>
</protein>
<evidence type="ECO:0000313" key="2">
    <source>
        <dbReference type="Proteomes" id="UP000604765"/>
    </source>
</evidence>
<proteinExistence type="predicted"/>